<dbReference type="AlphaFoldDB" id="A0A8D1HTU5"/>
<feature type="region of interest" description="Disordered" evidence="1">
    <location>
        <begin position="306"/>
        <end position="339"/>
    </location>
</feature>
<feature type="compositionally biased region" description="Polar residues" evidence="1">
    <location>
        <begin position="417"/>
        <end position="427"/>
    </location>
</feature>
<evidence type="ECO:0000256" key="1">
    <source>
        <dbReference type="SAM" id="MobiDB-lite"/>
    </source>
</evidence>
<sequence length="614" mass="66720">MGICQGSCIFSSARTGSRGCSPSSLWRSGEPWKHGGWGVGGGGGAGSGLSTRSLQAYPEVGTVEGLASLFLDLLEEASWADRGHILHALLRLLPDVSQDLCSRLQGVLLRLLNRDQPPSLEVSPGSRAPPGSGLRHQAEPPTPQDPTQKQFVMLALQLLLACSLDAREVVLELSAYFLYSPAPCRPEIKKLMDGLGLQDPQGFLFQEMMTWVQGPDLDSKAALRECCRQKLEEMMQPLQVRAGSAGGRLPAEPLAVSPGSPPGQRRELSRARPAGSSPPLWLCLPGSPPPPSFLCATGGSLGGGLRLGRGQHLSSLPAGGRGRFHPGLDAPSPGSLPQTEAWQPSVAKLSEMLPKILEASALPPPKGAPPPMSMLSGTTAHVSVTPSVHSGTPSSISWMPARVVSPGELDSAAPEAQAQQMRPQRSSGRSRRALSETLVHFRSFPEVHPWSSAPAALLDEPLPLEQTDWSQSKMLDLGPIDALNFFCEQQRARQQGVLQGGFERPRRPPCLHQWGPNTVVPQPRDRRHYPILRLQEAQVQRPPVKVRGHMLSRLWEDHTLDSPVRMLKLPLPRVEPQPFPPDWPRPSRPLPPRLLQPALQRYFLLDEVHPDSYS</sequence>
<dbReference type="Ensembl" id="ENSSSCT00045028966.1">
    <property type="protein sequence ID" value="ENSSSCP00045020053.1"/>
    <property type="gene ID" value="ENSSSCG00045016982.1"/>
</dbReference>
<dbReference type="Proteomes" id="UP000694728">
    <property type="component" value="Unplaced"/>
</dbReference>
<feature type="region of interest" description="Disordered" evidence="1">
    <location>
        <begin position="118"/>
        <end position="146"/>
    </location>
</feature>
<feature type="region of interest" description="Disordered" evidence="1">
    <location>
        <begin position="406"/>
        <end position="430"/>
    </location>
</feature>
<evidence type="ECO:0000313" key="2">
    <source>
        <dbReference type="Ensembl" id="ENSSSCP00045020053.1"/>
    </source>
</evidence>
<organism evidence="2 3">
    <name type="scientific">Sus scrofa</name>
    <name type="common">Pig</name>
    <dbReference type="NCBI Taxonomy" id="9823"/>
    <lineage>
        <taxon>Eukaryota</taxon>
        <taxon>Metazoa</taxon>
        <taxon>Chordata</taxon>
        <taxon>Craniata</taxon>
        <taxon>Vertebrata</taxon>
        <taxon>Euteleostomi</taxon>
        <taxon>Mammalia</taxon>
        <taxon>Eutheria</taxon>
        <taxon>Laurasiatheria</taxon>
        <taxon>Artiodactyla</taxon>
        <taxon>Suina</taxon>
        <taxon>Suidae</taxon>
        <taxon>Sus</taxon>
    </lineage>
</organism>
<name>A0A8D1HTU5_PIG</name>
<proteinExistence type="predicted"/>
<protein>
    <submittedName>
        <fullName evidence="2">Uncharacterized protein</fullName>
    </submittedName>
</protein>
<reference evidence="2" key="1">
    <citation type="submission" date="2025-08" db="UniProtKB">
        <authorList>
            <consortium name="Ensembl"/>
        </authorList>
    </citation>
    <scope>IDENTIFICATION</scope>
</reference>
<dbReference type="PANTHER" id="PTHR45532">
    <property type="entry name" value="WD REPEAT-CONTAINING PROTEIN 97"/>
    <property type="match status" value="1"/>
</dbReference>
<dbReference type="PANTHER" id="PTHR45532:SF1">
    <property type="entry name" value="WD REPEAT-CONTAINING PROTEIN 97"/>
    <property type="match status" value="1"/>
</dbReference>
<feature type="region of interest" description="Disordered" evidence="1">
    <location>
        <begin position="243"/>
        <end position="283"/>
    </location>
</feature>
<evidence type="ECO:0000313" key="3">
    <source>
        <dbReference type="Proteomes" id="UP000694728"/>
    </source>
</evidence>
<accession>A0A8D1HTU5</accession>